<proteinExistence type="predicted"/>
<dbReference type="EMBL" id="CP022129">
    <property type="protein sequence ID" value="ASF45635.1"/>
    <property type="molecule type" value="Genomic_DNA"/>
</dbReference>
<evidence type="ECO:0000313" key="1">
    <source>
        <dbReference type="EMBL" id="ASF45635.1"/>
    </source>
</evidence>
<organism evidence="1 2">
    <name type="scientific">Methylovulum psychrotolerans</name>
    <dbReference type="NCBI Taxonomy" id="1704499"/>
    <lineage>
        <taxon>Bacteria</taxon>
        <taxon>Pseudomonadati</taxon>
        <taxon>Pseudomonadota</taxon>
        <taxon>Gammaproteobacteria</taxon>
        <taxon>Methylococcales</taxon>
        <taxon>Methylococcaceae</taxon>
        <taxon>Methylovulum</taxon>
    </lineage>
</organism>
<sequence>MNRHFAIDNGLLNDALQLSGLDSEEAVVTAALLEFVNSRKQLNLIELFGKFDPDPDYDYKKARKGCL</sequence>
<dbReference type="OrthoDB" id="9805830at2"/>
<dbReference type="AlphaFoldDB" id="A0A1Z4BWI1"/>
<dbReference type="Proteomes" id="UP000197019">
    <property type="component" value="Chromosome"/>
</dbReference>
<dbReference type="KEGG" id="mpsy:CEK71_05870"/>
<dbReference type="RefSeq" id="WP_088618511.1">
    <property type="nucleotide sequence ID" value="NZ_CP022129.1"/>
</dbReference>
<protein>
    <submittedName>
        <fullName evidence="1">DUF2191 domain-containing protein</fullName>
    </submittedName>
</protein>
<evidence type="ECO:0000313" key="2">
    <source>
        <dbReference type="Proteomes" id="UP000197019"/>
    </source>
</evidence>
<keyword evidence="2" id="KW-1185">Reference proteome</keyword>
<name>A0A1Z4BWI1_9GAMM</name>
<dbReference type="InterPro" id="IPR019239">
    <property type="entry name" value="VapB_antitoxin"/>
</dbReference>
<accession>A0A1Z4BWI1</accession>
<dbReference type="Pfam" id="PF09957">
    <property type="entry name" value="VapB_antitoxin"/>
    <property type="match status" value="1"/>
</dbReference>
<reference evidence="1 2" key="1">
    <citation type="submission" date="2017-06" db="EMBL/GenBank/DDBJ databases">
        <title>Genome Sequencing of the methanotroph Methylovulum psychrotolerants str. HV10-M2 isolated from a high-altitude environment.</title>
        <authorList>
            <person name="Mateos-Rivera A."/>
        </authorList>
    </citation>
    <scope>NUCLEOTIDE SEQUENCE [LARGE SCALE GENOMIC DNA]</scope>
    <source>
        <strain evidence="1 2">HV10_M2</strain>
    </source>
</reference>
<gene>
    <name evidence="1" type="ORF">CEK71_05870</name>
</gene>